<sequence length="186" mass="20104">MSFFKKLFKSEPPLLVEGEEPSGPLPQRVLMKTNFGDIELELHTDQTPKTCLNFVTLSNAGKYDNSIFHRIIKGFMIQGGDFTRGDGTGGKSAWGGKFDDEIVQGLSHDGPGVLSMANAGPGTNGSQFFITLGACDHLDGKHTVFGRVSAHSQGSMDTLKKIGSVKTEMQDRPVQTVKIVECRTVG</sequence>
<dbReference type="EMBL" id="LCUC01000266">
    <property type="protein sequence ID" value="KKY33039.1"/>
    <property type="molecule type" value="Genomic_DNA"/>
</dbReference>
<dbReference type="InterPro" id="IPR002130">
    <property type="entry name" value="Cyclophilin-type_PPIase_dom"/>
</dbReference>
<dbReference type="EC" id="5.2.1.8" evidence="7"/>
<evidence type="ECO:0000256" key="3">
    <source>
        <dbReference type="ARBA" id="ARBA00022737"/>
    </source>
</evidence>
<name>A0A0G2FFY9_9PEZI</name>
<dbReference type="PIRSF" id="PIRSF001467">
    <property type="entry name" value="Peptidylpro_ismrse"/>
    <property type="match status" value="1"/>
</dbReference>
<dbReference type="Gene3D" id="2.40.100.10">
    <property type="entry name" value="Cyclophilin-like"/>
    <property type="match status" value="1"/>
</dbReference>
<dbReference type="InterPro" id="IPR044666">
    <property type="entry name" value="Cyclophilin_A-like"/>
</dbReference>
<dbReference type="InterPro" id="IPR020892">
    <property type="entry name" value="Cyclophilin-type_PPIase_CS"/>
</dbReference>
<evidence type="ECO:0000256" key="2">
    <source>
        <dbReference type="ARBA" id="ARBA00022574"/>
    </source>
</evidence>
<evidence type="ECO:0000313" key="10">
    <source>
        <dbReference type="Proteomes" id="UP000034680"/>
    </source>
</evidence>
<comment type="caution">
    <text evidence="9">The sequence shown here is derived from an EMBL/GenBank/DDBJ whole genome shotgun (WGS) entry which is preliminary data.</text>
</comment>
<dbReference type="GO" id="GO:0003755">
    <property type="term" value="F:peptidyl-prolyl cis-trans isomerase activity"/>
    <property type="evidence" value="ECO:0007669"/>
    <property type="project" value="UniProtKB-UniRule"/>
</dbReference>
<evidence type="ECO:0000256" key="6">
    <source>
        <dbReference type="ARBA" id="ARBA00038147"/>
    </source>
</evidence>
<dbReference type="Pfam" id="PF00160">
    <property type="entry name" value="Pro_isomerase"/>
    <property type="match status" value="1"/>
</dbReference>
<evidence type="ECO:0000256" key="1">
    <source>
        <dbReference type="ARBA" id="ARBA00000971"/>
    </source>
</evidence>
<protein>
    <recommendedName>
        <fullName evidence="7">Peptidyl-prolyl cis-trans isomerase</fullName>
        <shortName evidence="7">PPIase</shortName>
        <ecNumber evidence="7">5.2.1.8</ecNumber>
    </recommendedName>
</protein>
<dbReference type="SUPFAM" id="SSF50891">
    <property type="entry name" value="Cyclophilin-like"/>
    <property type="match status" value="1"/>
</dbReference>
<dbReference type="PANTHER" id="PTHR45625">
    <property type="entry name" value="PEPTIDYL-PROLYL CIS-TRANS ISOMERASE-RELATED"/>
    <property type="match status" value="1"/>
</dbReference>
<evidence type="ECO:0000256" key="4">
    <source>
        <dbReference type="ARBA" id="ARBA00023110"/>
    </source>
</evidence>
<comment type="function">
    <text evidence="7">PPIases accelerate the folding of proteins. It catalyzes the cis-trans isomerization of proline imidic peptide bonds in oligopeptides.</text>
</comment>
<gene>
    <name evidence="9" type="ORF">UCDDA912_g07009</name>
</gene>
<dbReference type="PANTHER" id="PTHR45625:SF4">
    <property type="entry name" value="PEPTIDYLPROLYL ISOMERASE DOMAIN AND WD REPEAT-CONTAINING PROTEIN 1"/>
    <property type="match status" value="1"/>
</dbReference>
<dbReference type="AlphaFoldDB" id="A0A0G2FFY9"/>
<evidence type="ECO:0000259" key="8">
    <source>
        <dbReference type="PROSITE" id="PS50072"/>
    </source>
</evidence>
<dbReference type="STRING" id="1214573.A0A0G2FFY9"/>
<accession>A0A0G2FFY9</accession>
<dbReference type="InterPro" id="IPR029000">
    <property type="entry name" value="Cyclophilin-like_dom_sf"/>
</dbReference>
<dbReference type="PROSITE" id="PS00170">
    <property type="entry name" value="CSA_PPIASE_1"/>
    <property type="match status" value="1"/>
</dbReference>
<keyword evidence="2" id="KW-0853">WD repeat</keyword>
<feature type="domain" description="PPIase cyclophilin-type" evidence="8">
    <location>
        <begin position="36"/>
        <end position="184"/>
    </location>
</feature>
<reference evidence="9 10" key="2">
    <citation type="submission" date="2015-05" db="EMBL/GenBank/DDBJ databases">
        <authorList>
            <person name="Morales-Cruz A."/>
            <person name="Amrine K.C."/>
            <person name="Cantu D."/>
        </authorList>
    </citation>
    <scope>NUCLEOTIDE SEQUENCE [LARGE SCALE GENOMIC DNA]</scope>
    <source>
        <strain evidence="9">DA912</strain>
    </source>
</reference>
<dbReference type="PROSITE" id="PS50072">
    <property type="entry name" value="CSA_PPIASE_2"/>
    <property type="match status" value="1"/>
</dbReference>
<dbReference type="PRINTS" id="PR00153">
    <property type="entry name" value="CSAPPISMRASE"/>
</dbReference>
<keyword evidence="5 7" id="KW-0413">Isomerase</keyword>
<evidence type="ECO:0000313" key="9">
    <source>
        <dbReference type="EMBL" id="KKY33039.1"/>
    </source>
</evidence>
<dbReference type="FunFam" id="2.40.100.10:FF:000003">
    <property type="entry name" value="Peptidylprolyl isomerase domain and WD repeat-containing 1"/>
    <property type="match status" value="1"/>
</dbReference>
<organism evidence="9 10">
    <name type="scientific">Diaporthe ampelina</name>
    <dbReference type="NCBI Taxonomy" id="1214573"/>
    <lineage>
        <taxon>Eukaryota</taxon>
        <taxon>Fungi</taxon>
        <taxon>Dikarya</taxon>
        <taxon>Ascomycota</taxon>
        <taxon>Pezizomycotina</taxon>
        <taxon>Sordariomycetes</taxon>
        <taxon>Sordariomycetidae</taxon>
        <taxon>Diaporthales</taxon>
        <taxon>Diaporthaceae</taxon>
        <taxon>Diaporthe</taxon>
    </lineage>
</organism>
<comment type="catalytic activity">
    <reaction evidence="1 7">
        <text>[protein]-peptidylproline (omega=180) = [protein]-peptidylproline (omega=0)</text>
        <dbReference type="Rhea" id="RHEA:16237"/>
        <dbReference type="Rhea" id="RHEA-COMP:10747"/>
        <dbReference type="Rhea" id="RHEA-COMP:10748"/>
        <dbReference type="ChEBI" id="CHEBI:83833"/>
        <dbReference type="ChEBI" id="CHEBI:83834"/>
        <dbReference type="EC" id="5.2.1.8"/>
    </reaction>
</comment>
<comment type="similarity">
    <text evidence="6">Belongs to the cyclophilin-type PPIase family. PPIL1 subfamily.</text>
</comment>
<evidence type="ECO:0000256" key="7">
    <source>
        <dbReference type="RuleBase" id="RU363019"/>
    </source>
</evidence>
<keyword evidence="10" id="KW-1185">Reference proteome</keyword>
<proteinExistence type="inferred from homology"/>
<dbReference type="GO" id="GO:0006457">
    <property type="term" value="P:protein folding"/>
    <property type="evidence" value="ECO:0007669"/>
    <property type="project" value="InterPro"/>
</dbReference>
<evidence type="ECO:0000256" key="5">
    <source>
        <dbReference type="ARBA" id="ARBA00023235"/>
    </source>
</evidence>
<dbReference type="Proteomes" id="UP000034680">
    <property type="component" value="Unassembled WGS sequence"/>
</dbReference>
<keyword evidence="4 7" id="KW-0697">Rotamase</keyword>
<dbReference type="InterPro" id="IPR024936">
    <property type="entry name" value="Cyclophilin-type_PPIase"/>
</dbReference>
<keyword evidence="3" id="KW-0677">Repeat</keyword>
<reference evidence="9 10" key="1">
    <citation type="submission" date="2015-05" db="EMBL/GenBank/DDBJ databases">
        <title>Distinctive expansion of gene families associated with plant cell wall degradation and secondary metabolism in the genomes of grapevine trunk pathogens.</title>
        <authorList>
            <person name="Lawrence D.P."/>
            <person name="Travadon R."/>
            <person name="Rolshausen P.E."/>
            <person name="Baumgartner K."/>
        </authorList>
    </citation>
    <scope>NUCLEOTIDE SEQUENCE [LARGE SCALE GENOMIC DNA]</scope>
    <source>
        <strain evidence="9">DA912</strain>
    </source>
</reference>
<dbReference type="GO" id="GO:0071013">
    <property type="term" value="C:catalytic step 2 spliceosome"/>
    <property type="evidence" value="ECO:0007669"/>
    <property type="project" value="TreeGrafter"/>
</dbReference>
<dbReference type="OrthoDB" id="271386at2759"/>